<sequence length="434" mass="47341">MSVLEQVGGGVRDAVRAVAMAGLRARGDLLGELMSPKMITDPYPMYRRLRESGPVVQTAMGPLTTRYAICDGLLRHPATVTGTSRRREITAGSGRVQQWLFGSPSRDGLVDPTGPESMISKNPPDHTRLRKLVSKVFTPASIGALQPRLTEIAAGLVDRARTAPSFDLMREVAGVFPVLAICEVLAIPQPDHERFRQWGSDLAADLDAMAPASKQLAANRSLAALQGYFLDLFERRRADPGDDLVSKLIAVEEEGDRLTADELLATCMLLLFAGFETTVNLIGNGTLALIRHQDQLQLLRDDHDLVPGAVEELLRFDPPIQLSSRVPTEDLELDGALLRADEPVSLMLAGANRDPAVFTDPDTLDITRANARKHLSFAAGPHHCLGAALARLEADIVFRLLLDRLSDLRLAGEPRRRPTFVLRGLTSLPLQSRS</sequence>
<evidence type="ECO:0000256" key="1">
    <source>
        <dbReference type="ARBA" id="ARBA00010617"/>
    </source>
</evidence>
<dbReference type="GO" id="GO:0016705">
    <property type="term" value="F:oxidoreductase activity, acting on paired donors, with incorporation or reduction of molecular oxygen"/>
    <property type="evidence" value="ECO:0007669"/>
    <property type="project" value="InterPro"/>
</dbReference>
<dbReference type="InterPro" id="IPR001128">
    <property type="entry name" value="Cyt_P450"/>
</dbReference>
<dbReference type="Pfam" id="PF00067">
    <property type="entry name" value="p450"/>
    <property type="match status" value="1"/>
</dbReference>
<keyword evidence="5" id="KW-0408">Iron</keyword>
<dbReference type="PANTHER" id="PTHR46696:SF1">
    <property type="entry name" value="CYTOCHROME P450 YJIB-RELATED"/>
    <property type="match status" value="1"/>
</dbReference>
<name>A0A7Y9LEX3_9ACTN</name>
<keyword evidence="4" id="KW-0560">Oxidoreductase</keyword>
<evidence type="ECO:0000256" key="2">
    <source>
        <dbReference type="ARBA" id="ARBA00022617"/>
    </source>
</evidence>
<comment type="caution">
    <text evidence="8">The sequence shown here is derived from an EMBL/GenBank/DDBJ whole genome shotgun (WGS) entry which is preliminary data.</text>
</comment>
<feature type="region of interest" description="Disordered" evidence="7">
    <location>
        <begin position="105"/>
        <end position="125"/>
    </location>
</feature>
<keyword evidence="6" id="KW-0503">Monooxygenase</keyword>
<protein>
    <recommendedName>
        <fullName evidence="10">Cytochrome P450</fullName>
    </recommendedName>
</protein>
<dbReference type="Gene3D" id="1.10.630.10">
    <property type="entry name" value="Cytochrome P450"/>
    <property type="match status" value="1"/>
</dbReference>
<dbReference type="EMBL" id="JACCBU010000001">
    <property type="protein sequence ID" value="NYE75467.1"/>
    <property type="molecule type" value="Genomic_DNA"/>
</dbReference>
<dbReference type="InterPro" id="IPR002397">
    <property type="entry name" value="Cyt_P450_B"/>
</dbReference>
<dbReference type="CDD" id="cd20625">
    <property type="entry name" value="CYP164-like"/>
    <property type="match status" value="1"/>
</dbReference>
<evidence type="ECO:0000256" key="7">
    <source>
        <dbReference type="SAM" id="MobiDB-lite"/>
    </source>
</evidence>
<evidence type="ECO:0000313" key="9">
    <source>
        <dbReference type="Proteomes" id="UP000569914"/>
    </source>
</evidence>
<dbReference type="FunFam" id="1.10.630.10:FF:000018">
    <property type="entry name" value="Cytochrome P450 monooxygenase"/>
    <property type="match status" value="1"/>
</dbReference>
<dbReference type="GO" id="GO:0005506">
    <property type="term" value="F:iron ion binding"/>
    <property type="evidence" value="ECO:0007669"/>
    <property type="project" value="InterPro"/>
</dbReference>
<proteinExistence type="inferred from homology"/>
<dbReference type="Proteomes" id="UP000569914">
    <property type="component" value="Unassembled WGS sequence"/>
</dbReference>
<evidence type="ECO:0000256" key="3">
    <source>
        <dbReference type="ARBA" id="ARBA00022723"/>
    </source>
</evidence>
<keyword evidence="9" id="KW-1185">Reference proteome</keyword>
<dbReference type="PRINTS" id="PR00359">
    <property type="entry name" value="BP450"/>
</dbReference>
<evidence type="ECO:0008006" key="10">
    <source>
        <dbReference type="Google" id="ProtNLM"/>
    </source>
</evidence>
<dbReference type="SUPFAM" id="SSF48264">
    <property type="entry name" value="Cytochrome P450"/>
    <property type="match status" value="1"/>
</dbReference>
<evidence type="ECO:0000256" key="6">
    <source>
        <dbReference type="ARBA" id="ARBA00023033"/>
    </source>
</evidence>
<dbReference type="PRINTS" id="PR00385">
    <property type="entry name" value="P450"/>
</dbReference>
<dbReference type="GO" id="GO:0004497">
    <property type="term" value="F:monooxygenase activity"/>
    <property type="evidence" value="ECO:0007669"/>
    <property type="project" value="UniProtKB-KW"/>
</dbReference>
<evidence type="ECO:0000256" key="5">
    <source>
        <dbReference type="ARBA" id="ARBA00023004"/>
    </source>
</evidence>
<dbReference type="InterPro" id="IPR036396">
    <property type="entry name" value="Cyt_P450_sf"/>
</dbReference>
<keyword evidence="3" id="KW-0479">Metal-binding</keyword>
<dbReference type="AlphaFoldDB" id="A0A7Y9LEX3"/>
<gene>
    <name evidence="8" type="ORF">BKA15_006796</name>
</gene>
<dbReference type="GO" id="GO:0020037">
    <property type="term" value="F:heme binding"/>
    <property type="evidence" value="ECO:0007669"/>
    <property type="project" value="InterPro"/>
</dbReference>
<evidence type="ECO:0000256" key="4">
    <source>
        <dbReference type="ARBA" id="ARBA00023002"/>
    </source>
</evidence>
<dbReference type="PANTHER" id="PTHR46696">
    <property type="entry name" value="P450, PUTATIVE (EUROFUNG)-RELATED"/>
    <property type="match status" value="1"/>
</dbReference>
<reference evidence="8 9" key="1">
    <citation type="submission" date="2020-07" db="EMBL/GenBank/DDBJ databases">
        <title>Sequencing the genomes of 1000 actinobacteria strains.</title>
        <authorList>
            <person name="Klenk H.-P."/>
        </authorList>
    </citation>
    <scope>NUCLEOTIDE SEQUENCE [LARGE SCALE GENOMIC DNA]</scope>
    <source>
        <strain evidence="8 9">DSM 22083</strain>
    </source>
</reference>
<dbReference type="RefSeq" id="WP_179757962.1">
    <property type="nucleotide sequence ID" value="NZ_JACCBU010000001.1"/>
</dbReference>
<keyword evidence="2" id="KW-0349">Heme</keyword>
<accession>A0A7Y9LEX3</accession>
<comment type="similarity">
    <text evidence="1">Belongs to the cytochrome P450 family.</text>
</comment>
<evidence type="ECO:0000313" key="8">
    <source>
        <dbReference type="EMBL" id="NYE75467.1"/>
    </source>
</evidence>
<organism evidence="8 9">
    <name type="scientific">Microlunatus parietis</name>
    <dbReference type="NCBI Taxonomy" id="682979"/>
    <lineage>
        <taxon>Bacteria</taxon>
        <taxon>Bacillati</taxon>
        <taxon>Actinomycetota</taxon>
        <taxon>Actinomycetes</taxon>
        <taxon>Propionibacteriales</taxon>
        <taxon>Propionibacteriaceae</taxon>
        <taxon>Microlunatus</taxon>
    </lineage>
</organism>